<evidence type="ECO:0000256" key="3">
    <source>
        <dbReference type="ARBA" id="ARBA00023014"/>
    </source>
</evidence>
<dbReference type="eggNOG" id="COG1533">
    <property type="taxonomic scope" value="Bacteria"/>
</dbReference>
<accession>Q2L2Q5</accession>
<dbReference type="InterPro" id="IPR006638">
    <property type="entry name" value="Elp3/MiaA/NifB-like_rSAM"/>
</dbReference>
<protein>
    <submittedName>
        <fullName evidence="6">Radical SAM protein</fullName>
    </submittedName>
</protein>
<organism evidence="6 7">
    <name type="scientific">Bordetella avium (strain 197N)</name>
    <dbReference type="NCBI Taxonomy" id="360910"/>
    <lineage>
        <taxon>Bacteria</taxon>
        <taxon>Pseudomonadati</taxon>
        <taxon>Pseudomonadota</taxon>
        <taxon>Betaproteobacteria</taxon>
        <taxon>Burkholderiales</taxon>
        <taxon>Alcaligenaceae</taxon>
        <taxon>Bordetella</taxon>
    </lineage>
</organism>
<dbReference type="PROSITE" id="PS51918">
    <property type="entry name" value="RADICAL_SAM"/>
    <property type="match status" value="1"/>
</dbReference>
<dbReference type="EMBL" id="AM167904">
    <property type="protein sequence ID" value="CAJ48979.1"/>
    <property type="molecule type" value="Genomic_DNA"/>
</dbReference>
<dbReference type="PANTHER" id="PTHR43432:SF3">
    <property type="entry name" value="SLR0285 PROTEIN"/>
    <property type="match status" value="1"/>
</dbReference>
<evidence type="ECO:0000256" key="1">
    <source>
        <dbReference type="ARBA" id="ARBA00022723"/>
    </source>
</evidence>
<feature type="domain" description="Radical SAM core" evidence="5">
    <location>
        <begin position="217"/>
        <end position="446"/>
    </location>
</feature>
<keyword evidence="7" id="KW-1185">Reference proteome</keyword>
<dbReference type="GO" id="GO:0046872">
    <property type="term" value="F:metal ion binding"/>
    <property type="evidence" value="ECO:0007669"/>
    <property type="project" value="UniProtKB-KW"/>
</dbReference>
<evidence type="ECO:0000259" key="5">
    <source>
        <dbReference type="PROSITE" id="PS51918"/>
    </source>
</evidence>
<dbReference type="InterPro" id="IPR040086">
    <property type="entry name" value="MJ0683-like"/>
</dbReference>
<dbReference type="STRING" id="360910.BAV1370"/>
<dbReference type="GO" id="GO:0003824">
    <property type="term" value="F:catalytic activity"/>
    <property type="evidence" value="ECO:0007669"/>
    <property type="project" value="InterPro"/>
</dbReference>
<keyword evidence="3" id="KW-0411">Iron-sulfur</keyword>
<evidence type="ECO:0000256" key="2">
    <source>
        <dbReference type="ARBA" id="ARBA00023004"/>
    </source>
</evidence>
<dbReference type="SMART" id="SM00729">
    <property type="entry name" value="Elp3"/>
    <property type="match status" value="1"/>
</dbReference>
<dbReference type="NCBIfam" id="NF033668">
    <property type="entry name" value="rSAM_PA0069"/>
    <property type="match status" value="1"/>
</dbReference>
<reference evidence="6 7" key="1">
    <citation type="journal article" date="2006" name="J. Bacteriol.">
        <title>Comparison of the genome sequence of the poultry pathogen Bordetella avium with those of B. bronchiseptica, B. pertussis, and B. parapertussis reveals extensive diversity in surface structures associated with host interaction.</title>
        <authorList>
            <person name="Sebaihia M."/>
            <person name="Preston A."/>
            <person name="Maskell D.J."/>
            <person name="Kuzmiak H."/>
            <person name="Connell T.D."/>
            <person name="King N.D."/>
            <person name="Orndorff P.E."/>
            <person name="Miyamoto D.M."/>
            <person name="Thomson N.R."/>
            <person name="Harris D."/>
            <person name="Goble A."/>
            <person name="Lord A."/>
            <person name="Murphy L."/>
            <person name="Quail M.A."/>
            <person name="Rutter S."/>
            <person name="Squares R."/>
            <person name="Squares S."/>
            <person name="Woodward J."/>
            <person name="Parkhill J."/>
            <person name="Temple L.M."/>
        </authorList>
    </citation>
    <scope>NUCLEOTIDE SEQUENCE [LARGE SCALE GENOMIC DNA]</scope>
    <source>
        <strain evidence="6 7">197N</strain>
    </source>
</reference>
<dbReference type="Proteomes" id="UP000001977">
    <property type="component" value="Chromosome"/>
</dbReference>
<dbReference type="KEGG" id="bav:BAV1370"/>
<dbReference type="HOGENOM" id="CLU_015525_0_1_4"/>
<proteinExistence type="predicted"/>
<dbReference type="InterPro" id="IPR058240">
    <property type="entry name" value="rSAM_sf"/>
</dbReference>
<dbReference type="GO" id="GO:0051536">
    <property type="term" value="F:iron-sulfur cluster binding"/>
    <property type="evidence" value="ECO:0007669"/>
    <property type="project" value="UniProtKB-KW"/>
</dbReference>
<sequence length="528" mass="57436">MRTEHSLSAGFGSPATAPAASRGRGAVTNVRHRFEQTEREVFDDGWFDGEAVDDASPDDVYIESEEAYSDEAVPDVAISDEVGPDEAGSPRFPQDGVASEESGLCRVDQGHVWGIHGVSARSAGRNIGLNTGFNTGLNTGRHTGCDEPKPGVSRAAAQELGSQAASAIRAQSPAAPASLSVGLSTAATQRHIPVLAVPRTSVKAEQARKMLARNDSPDIPFDVAVNPYRGCEHGCVYCYARPTHAYLGYSPGLDFETRLVAKANAVQALRAELARPGYKVAPINFGSATDIYQPVERTWRLTRGLLELMAETHHPLTLVTKSALIERDLDLLAALAREQLLTVHISISTLDPDMARTLEPRATAPSRRLETLRKLAQAGVPVGVLVAPVIPFINDDSLEQILEAAAEAGATSAGYTVVRLPWEVKEVFETWLHTHFPDRAQRVLHRIEDMREGRRNDSSFETRMHGTDIWGDLLRQRFQLTTRHLGLAGRSAELALDRFQPPVVVSASRRRRGAEAAREAGQMALFQD</sequence>
<evidence type="ECO:0000256" key="4">
    <source>
        <dbReference type="SAM" id="MobiDB-lite"/>
    </source>
</evidence>
<dbReference type="Pfam" id="PF04055">
    <property type="entry name" value="Radical_SAM"/>
    <property type="match status" value="1"/>
</dbReference>
<name>Q2L2Q5_BORA1</name>
<evidence type="ECO:0000313" key="7">
    <source>
        <dbReference type="Proteomes" id="UP000001977"/>
    </source>
</evidence>
<gene>
    <name evidence="6" type="ordered locus">BAV1370</name>
</gene>
<dbReference type="Gene3D" id="3.80.30.30">
    <property type="match status" value="1"/>
</dbReference>
<dbReference type="PANTHER" id="PTHR43432">
    <property type="entry name" value="SLR0285 PROTEIN"/>
    <property type="match status" value="1"/>
</dbReference>
<dbReference type="AlphaFoldDB" id="Q2L2Q5"/>
<feature type="region of interest" description="Disordered" evidence="4">
    <location>
        <begin position="1"/>
        <end position="27"/>
    </location>
</feature>
<evidence type="ECO:0000313" key="6">
    <source>
        <dbReference type="EMBL" id="CAJ48979.1"/>
    </source>
</evidence>
<dbReference type="SUPFAM" id="SSF102114">
    <property type="entry name" value="Radical SAM enzymes"/>
    <property type="match status" value="1"/>
</dbReference>
<dbReference type="CDD" id="cd01335">
    <property type="entry name" value="Radical_SAM"/>
    <property type="match status" value="1"/>
</dbReference>
<dbReference type="SFLD" id="SFLDG01084">
    <property type="entry name" value="Uncharacterised_Radical_SAM_Su"/>
    <property type="match status" value="1"/>
</dbReference>
<dbReference type="SFLD" id="SFLDS00029">
    <property type="entry name" value="Radical_SAM"/>
    <property type="match status" value="1"/>
</dbReference>
<keyword evidence="2" id="KW-0408">Iron</keyword>
<dbReference type="InterPro" id="IPR007197">
    <property type="entry name" value="rSAM"/>
</dbReference>
<keyword evidence="1" id="KW-0479">Metal-binding</keyword>